<dbReference type="Proteomes" id="UP000612956">
    <property type="component" value="Unassembled WGS sequence"/>
</dbReference>
<dbReference type="InterPro" id="IPR015422">
    <property type="entry name" value="PyrdxlP-dep_Trfase_small"/>
</dbReference>
<dbReference type="Pfam" id="PF00266">
    <property type="entry name" value="Aminotran_5"/>
    <property type="match status" value="1"/>
</dbReference>
<dbReference type="AlphaFoldDB" id="A0A917QN43"/>
<accession>A0A917QN43</accession>
<keyword evidence="8" id="KW-1185">Reference proteome</keyword>
<gene>
    <name evidence="7" type="ORF">GCM10011591_36000</name>
</gene>
<dbReference type="Gene3D" id="3.40.640.10">
    <property type="entry name" value="Type I PLP-dependent aspartate aminotransferase-like (Major domain)"/>
    <property type="match status" value="1"/>
</dbReference>
<comment type="cofactor">
    <cofactor evidence="1 5">
        <name>pyridoxal 5'-phosphate</name>
        <dbReference type="ChEBI" id="CHEBI:597326"/>
    </cofactor>
</comment>
<dbReference type="InterPro" id="IPR000192">
    <property type="entry name" value="Aminotrans_V_dom"/>
</dbReference>
<dbReference type="InterPro" id="IPR015421">
    <property type="entry name" value="PyrdxlP-dep_Trfase_major"/>
</dbReference>
<reference evidence="7" key="1">
    <citation type="journal article" date="2014" name="Int. J. Syst. Evol. Microbiol.">
        <title>Complete genome sequence of Corynebacterium casei LMG S-19264T (=DSM 44701T), isolated from a smear-ripened cheese.</title>
        <authorList>
            <consortium name="US DOE Joint Genome Institute (JGI-PGF)"/>
            <person name="Walter F."/>
            <person name="Albersmeier A."/>
            <person name="Kalinowski J."/>
            <person name="Ruckert C."/>
        </authorList>
    </citation>
    <scope>NUCLEOTIDE SEQUENCE</scope>
    <source>
        <strain evidence="7">CGMCC 4.7278</strain>
    </source>
</reference>
<evidence type="ECO:0000256" key="3">
    <source>
        <dbReference type="ARBA" id="ARBA00022898"/>
    </source>
</evidence>
<dbReference type="PANTHER" id="PTHR43586:SF8">
    <property type="entry name" value="CYSTEINE DESULFURASE 1, CHLOROPLASTIC"/>
    <property type="match status" value="1"/>
</dbReference>
<dbReference type="InterPro" id="IPR015424">
    <property type="entry name" value="PyrdxlP-dep_Trfase"/>
</dbReference>
<feature type="domain" description="Aminotransferase class V" evidence="6">
    <location>
        <begin position="33"/>
        <end position="392"/>
    </location>
</feature>
<sequence>MTAVIDPTCALATVSGADLQVPLVQGGTATYANFDYAASAPALAQVTDRIAELLPYYASVHRGAGYASRISTECYEASRGAVASFLDADADQVVVFTRNTTDSLNLLAGCVPGETVVLDIEHHANFLPWAAKGRRVVAAADTVEETIGRVVAELCARPAALLAVTGASNVTGEVLPLERLATVAHLCGARILVDAAQLAPHRRISLRDTSIDYIAFSGHKLYAPFGAGVLVGRRDWLDSAAPYLAGGGAVREVSVSDVSWAPAPQRHEAGSPNVLGAAAIAAACAALSSFDADELVAHERFLADRLRDGLAAVPGVSIVRLFPDSPDCVGIVCFTVDGFAPGKVAAYLSAEHAIGVRDGRFCAHPLLASLGLSAALRASIGLGTTAADVDRLIEAIATLVTRGPSWEYAAVDGLWGPSPETRPLTASSPAGAAPCLVE</sequence>
<dbReference type="InterPro" id="IPR020578">
    <property type="entry name" value="Aminotrans_V_PyrdxlP_BS"/>
</dbReference>
<evidence type="ECO:0000313" key="8">
    <source>
        <dbReference type="Proteomes" id="UP000612956"/>
    </source>
</evidence>
<keyword evidence="7" id="KW-0808">Transferase</keyword>
<evidence type="ECO:0000313" key="7">
    <source>
        <dbReference type="EMBL" id="GGK60538.1"/>
    </source>
</evidence>
<dbReference type="EMBL" id="BMMW01000003">
    <property type="protein sequence ID" value="GGK60538.1"/>
    <property type="molecule type" value="Genomic_DNA"/>
</dbReference>
<evidence type="ECO:0000256" key="4">
    <source>
        <dbReference type="ARBA" id="ARBA00050776"/>
    </source>
</evidence>
<evidence type="ECO:0000256" key="5">
    <source>
        <dbReference type="RuleBase" id="RU004504"/>
    </source>
</evidence>
<evidence type="ECO:0000256" key="1">
    <source>
        <dbReference type="ARBA" id="ARBA00001933"/>
    </source>
</evidence>
<keyword evidence="3" id="KW-0663">Pyridoxal phosphate</keyword>
<comment type="caution">
    <text evidence="7">The sequence shown here is derived from an EMBL/GenBank/DDBJ whole genome shotgun (WGS) entry which is preliminary data.</text>
</comment>
<dbReference type="RefSeq" id="WP_188830134.1">
    <property type="nucleotide sequence ID" value="NZ_BMMW01000003.1"/>
</dbReference>
<dbReference type="SUPFAM" id="SSF53383">
    <property type="entry name" value="PLP-dependent transferases"/>
    <property type="match status" value="1"/>
</dbReference>
<dbReference type="Gene3D" id="3.90.1150.10">
    <property type="entry name" value="Aspartate Aminotransferase, domain 1"/>
    <property type="match status" value="1"/>
</dbReference>
<protein>
    <submittedName>
        <fullName evidence="7">Aminotransferase/cysteine desulfurase</fullName>
    </submittedName>
</protein>
<organism evidence="7 8">
    <name type="scientific">Nocardia camponoti</name>
    <dbReference type="NCBI Taxonomy" id="1616106"/>
    <lineage>
        <taxon>Bacteria</taxon>
        <taxon>Bacillati</taxon>
        <taxon>Actinomycetota</taxon>
        <taxon>Actinomycetes</taxon>
        <taxon>Mycobacteriales</taxon>
        <taxon>Nocardiaceae</taxon>
        <taxon>Nocardia</taxon>
    </lineage>
</organism>
<proteinExistence type="inferred from homology"/>
<dbReference type="PROSITE" id="PS00595">
    <property type="entry name" value="AA_TRANSFER_CLASS_5"/>
    <property type="match status" value="1"/>
</dbReference>
<dbReference type="GO" id="GO:0031071">
    <property type="term" value="F:cysteine desulfurase activity"/>
    <property type="evidence" value="ECO:0007669"/>
    <property type="project" value="UniProtKB-EC"/>
</dbReference>
<keyword evidence="7" id="KW-0032">Aminotransferase</keyword>
<evidence type="ECO:0000259" key="6">
    <source>
        <dbReference type="Pfam" id="PF00266"/>
    </source>
</evidence>
<name>A0A917QN43_9NOCA</name>
<reference evidence="7" key="2">
    <citation type="submission" date="2020-09" db="EMBL/GenBank/DDBJ databases">
        <authorList>
            <person name="Sun Q."/>
            <person name="Zhou Y."/>
        </authorList>
    </citation>
    <scope>NUCLEOTIDE SEQUENCE</scope>
    <source>
        <strain evidence="7">CGMCC 4.7278</strain>
    </source>
</reference>
<evidence type="ECO:0000256" key="2">
    <source>
        <dbReference type="ARBA" id="ARBA00010447"/>
    </source>
</evidence>
<comment type="catalytic activity">
    <reaction evidence="4">
        <text>(sulfur carrier)-H + L-cysteine = (sulfur carrier)-SH + L-alanine</text>
        <dbReference type="Rhea" id="RHEA:43892"/>
        <dbReference type="Rhea" id="RHEA-COMP:14737"/>
        <dbReference type="Rhea" id="RHEA-COMP:14739"/>
        <dbReference type="ChEBI" id="CHEBI:29917"/>
        <dbReference type="ChEBI" id="CHEBI:35235"/>
        <dbReference type="ChEBI" id="CHEBI:57972"/>
        <dbReference type="ChEBI" id="CHEBI:64428"/>
        <dbReference type="EC" id="2.8.1.7"/>
    </reaction>
</comment>
<dbReference type="GO" id="GO:0008483">
    <property type="term" value="F:transaminase activity"/>
    <property type="evidence" value="ECO:0007669"/>
    <property type="project" value="UniProtKB-KW"/>
</dbReference>
<comment type="similarity">
    <text evidence="2">Belongs to the class-V pyridoxal-phosphate-dependent aminotransferase family. Csd subfamily.</text>
</comment>
<dbReference type="PANTHER" id="PTHR43586">
    <property type="entry name" value="CYSTEINE DESULFURASE"/>
    <property type="match status" value="1"/>
</dbReference>